<keyword evidence="2" id="KW-1185">Reference proteome</keyword>
<name>A0ACB6S760_9PLEO</name>
<sequence length="213" mass="24493">METIPTIHDLTLPRHLTYDTMLVLPKMDPTHHASRSVSLPRAFLRHTINAITRLSILLLKVVGTAIAMFLVPRIIHIMVQCFDNLYDMLGRRAHSPWETQTLWGYGALAALAIMIILHDLLFRLSNNVILNEDIEMEWAKQKKHGYRTWKERKVTWERILARLVIPGSVIGGLCVMAWRVVWVMGGADVRELVRANTVDLEDDARAGLVWRDR</sequence>
<evidence type="ECO:0000313" key="1">
    <source>
        <dbReference type="EMBL" id="KAF2629049.1"/>
    </source>
</evidence>
<reference evidence="1" key="1">
    <citation type="journal article" date="2020" name="Stud. Mycol.">
        <title>101 Dothideomycetes genomes: a test case for predicting lifestyles and emergence of pathogens.</title>
        <authorList>
            <person name="Haridas S."/>
            <person name="Albert R."/>
            <person name="Binder M."/>
            <person name="Bloem J."/>
            <person name="Labutti K."/>
            <person name="Salamov A."/>
            <person name="Andreopoulos B."/>
            <person name="Baker S."/>
            <person name="Barry K."/>
            <person name="Bills G."/>
            <person name="Bluhm B."/>
            <person name="Cannon C."/>
            <person name="Castanera R."/>
            <person name="Culley D."/>
            <person name="Daum C."/>
            <person name="Ezra D."/>
            <person name="Gonzalez J."/>
            <person name="Henrissat B."/>
            <person name="Kuo A."/>
            <person name="Liang C."/>
            <person name="Lipzen A."/>
            <person name="Lutzoni F."/>
            <person name="Magnuson J."/>
            <person name="Mondo S."/>
            <person name="Nolan M."/>
            <person name="Ohm R."/>
            <person name="Pangilinan J."/>
            <person name="Park H.-J."/>
            <person name="Ramirez L."/>
            <person name="Alfaro M."/>
            <person name="Sun H."/>
            <person name="Tritt A."/>
            <person name="Yoshinaga Y."/>
            <person name="Zwiers L.-H."/>
            <person name="Turgeon B."/>
            <person name="Goodwin S."/>
            <person name="Spatafora J."/>
            <person name="Crous P."/>
            <person name="Grigoriev I."/>
        </authorList>
    </citation>
    <scope>NUCLEOTIDE SEQUENCE</scope>
    <source>
        <strain evidence="1">CBS 525.71</strain>
    </source>
</reference>
<accession>A0ACB6S760</accession>
<dbReference type="EMBL" id="MU006711">
    <property type="protein sequence ID" value="KAF2629049.1"/>
    <property type="molecule type" value="Genomic_DNA"/>
</dbReference>
<evidence type="ECO:0000313" key="2">
    <source>
        <dbReference type="Proteomes" id="UP000799754"/>
    </source>
</evidence>
<protein>
    <submittedName>
        <fullName evidence="1">Uncharacterized protein</fullName>
    </submittedName>
</protein>
<comment type="caution">
    <text evidence="1">The sequence shown here is derived from an EMBL/GenBank/DDBJ whole genome shotgun (WGS) entry which is preliminary data.</text>
</comment>
<organism evidence="1 2">
    <name type="scientific">Macroventuria anomochaeta</name>
    <dbReference type="NCBI Taxonomy" id="301207"/>
    <lineage>
        <taxon>Eukaryota</taxon>
        <taxon>Fungi</taxon>
        <taxon>Dikarya</taxon>
        <taxon>Ascomycota</taxon>
        <taxon>Pezizomycotina</taxon>
        <taxon>Dothideomycetes</taxon>
        <taxon>Pleosporomycetidae</taxon>
        <taxon>Pleosporales</taxon>
        <taxon>Pleosporineae</taxon>
        <taxon>Didymellaceae</taxon>
        <taxon>Macroventuria</taxon>
    </lineage>
</organism>
<gene>
    <name evidence="1" type="ORF">BU25DRAFT_26109</name>
</gene>
<dbReference type="Proteomes" id="UP000799754">
    <property type="component" value="Unassembled WGS sequence"/>
</dbReference>
<proteinExistence type="predicted"/>